<evidence type="ECO:0000313" key="2">
    <source>
        <dbReference type="Proteomes" id="UP000184488"/>
    </source>
</evidence>
<dbReference type="RefSeq" id="WP_073310947.1">
    <property type="nucleotide sequence ID" value="NZ_FQZI01000003.1"/>
</dbReference>
<dbReference type="AlphaFoldDB" id="A0A1M6EWT7"/>
<dbReference type="SUPFAM" id="SSF56978">
    <property type="entry name" value="Perfringolysin"/>
    <property type="match status" value="1"/>
</dbReference>
<dbReference type="InterPro" id="IPR001869">
    <property type="entry name" value="Thiol_cytolysin"/>
</dbReference>
<organism evidence="1 2">
    <name type="scientific">Flavobacterium terrae</name>
    <dbReference type="NCBI Taxonomy" id="415425"/>
    <lineage>
        <taxon>Bacteria</taxon>
        <taxon>Pseudomonadati</taxon>
        <taxon>Bacteroidota</taxon>
        <taxon>Flavobacteriia</taxon>
        <taxon>Flavobacteriales</taxon>
        <taxon>Flavobacteriaceae</taxon>
        <taxon>Flavobacterium</taxon>
    </lineage>
</organism>
<dbReference type="InterPro" id="IPR036363">
    <property type="entry name" value="Thiol_cytolysin_ab_sf"/>
</dbReference>
<dbReference type="Proteomes" id="UP000184488">
    <property type="component" value="Unassembled WGS sequence"/>
</dbReference>
<evidence type="ECO:0000313" key="1">
    <source>
        <dbReference type="EMBL" id="SHI89905.1"/>
    </source>
</evidence>
<dbReference type="Gene3D" id="3.90.840.10">
    <property type="entry name" value="Thiol-activated cytolysin superfamily/Thiol-activated cytolysin, alpha-beta domain"/>
    <property type="match status" value="1"/>
</dbReference>
<dbReference type="STRING" id="415425.SAMN05444363_2003"/>
<proteinExistence type="predicted"/>
<reference evidence="2" key="1">
    <citation type="submission" date="2016-11" db="EMBL/GenBank/DDBJ databases">
        <authorList>
            <person name="Varghese N."/>
            <person name="Submissions S."/>
        </authorList>
    </citation>
    <scope>NUCLEOTIDE SEQUENCE [LARGE SCALE GENOMIC DNA]</scope>
    <source>
        <strain evidence="2">DSM 18829</strain>
    </source>
</reference>
<protein>
    <submittedName>
        <fullName evidence="1">Thiol-activated cytolysin</fullName>
    </submittedName>
</protein>
<dbReference type="GO" id="GO:0015485">
    <property type="term" value="F:cholesterol binding"/>
    <property type="evidence" value="ECO:0007669"/>
    <property type="project" value="InterPro"/>
</dbReference>
<gene>
    <name evidence="1" type="ORF">SAMN05444363_2003</name>
</gene>
<accession>A0A1M6EWT7</accession>
<dbReference type="EMBL" id="FQZI01000003">
    <property type="protein sequence ID" value="SHI89905.1"/>
    <property type="molecule type" value="Genomic_DNA"/>
</dbReference>
<dbReference type="InterPro" id="IPR036359">
    <property type="entry name" value="Thiol_cytolysin_sf"/>
</dbReference>
<sequence>MGKVVKVVKNDATKIKISENAKVKLSKNEPVDKDRKKIVVDKNSFALKPGVISRLGVKRITHKPSSFNFKIAKKDSIFSTTHNLKTGKVELSFGRKSDLEKLAESNAISSKRENQGNWTCNIKDVKITDLNYNGFLLNPQFYKIFVGGVYDMKNIASGQYNTVPFSRKPITISSEGTNLTKTTVSSPSSSNIEEAVRKLRASGVHAGGITHGAKFKMNSEQELFIRTSGSGNYLGFGGNHDFTYKTNEKSNKYVVELYQIYYTVHVDSSVNEPGDYFYLKSESDNTQAIEDKDVDPNWVYVDSVSYGRILYIVYESDYSFEEHDIDVNMYAYFGFANGELGLNERQKEILKETRVTIACAGGKPEKVAPLLNANSFKAFQQRIDSLLSDKNDEVKIGYTLATLDQATVGARVITNYTSRECSPRATRYRVIWENIRNVVNDDPGNASEIKAVARIRAFGDGKSILDIDKKNKPLAEWDELPQSVKKIAPAPWTFTEGSKNNPLELAQSELWKVNKSIDFNVPINDPEAKIAIRVDLTEYDSTSADDNFEENLWSAKISELSDKEEVSLMCRHEASRIEFKFKIQAIY</sequence>
<dbReference type="Pfam" id="PF01289">
    <property type="entry name" value="Thiol_cytolysin"/>
    <property type="match status" value="1"/>
</dbReference>
<dbReference type="Gene3D" id="3.30.1040.20">
    <property type="match status" value="1"/>
</dbReference>
<dbReference type="OrthoDB" id="662759at2"/>
<dbReference type="Gene3D" id="3.40.30.40">
    <property type="entry name" value="Perfringolysin"/>
    <property type="match status" value="1"/>
</dbReference>
<name>A0A1M6EWT7_9FLAO</name>
<keyword evidence="2" id="KW-1185">Reference proteome</keyword>